<evidence type="ECO:0000313" key="9">
    <source>
        <dbReference type="Proteomes" id="UP001445335"/>
    </source>
</evidence>
<dbReference type="InterPro" id="IPR000754">
    <property type="entry name" value="Ribosomal_uS9"/>
</dbReference>
<dbReference type="PROSITE" id="PS00360">
    <property type="entry name" value="RIBOSOMAL_S9"/>
    <property type="match status" value="1"/>
</dbReference>
<dbReference type="FunFam" id="3.30.230.10:FF:000001">
    <property type="entry name" value="30S ribosomal protein S9"/>
    <property type="match status" value="1"/>
</dbReference>
<accession>A0AAW1SD50</accession>
<dbReference type="InterPro" id="IPR020568">
    <property type="entry name" value="Ribosomal_Su5_D2-typ_SF"/>
</dbReference>
<dbReference type="NCBIfam" id="NF001099">
    <property type="entry name" value="PRK00132.1"/>
    <property type="match status" value="1"/>
</dbReference>
<dbReference type="GO" id="GO:0003735">
    <property type="term" value="F:structural constituent of ribosome"/>
    <property type="evidence" value="ECO:0007669"/>
    <property type="project" value="InterPro"/>
</dbReference>
<comment type="caution">
    <text evidence="8">The sequence shown here is derived from an EMBL/GenBank/DDBJ whole genome shotgun (WGS) entry which is preliminary data.</text>
</comment>
<dbReference type="EMBL" id="JALJOU010000004">
    <property type="protein sequence ID" value="KAK9844066.1"/>
    <property type="molecule type" value="Genomic_DNA"/>
</dbReference>
<evidence type="ECO:0000313" key="8">
    <source>
        <dbReference type="EMBL" id="KAK9844066.1"/>
    </source>
</evidence>
<dbReference type="GO" id="GO:0006412">
    <property type="term" value="P:translation"/>
    <property type="evidence" value="ECO:0007669"/>
    <property type="project" value="InterPro"/>
</dbReference>
<dbReference type="PANTHER" id="PTHR21569">
    <property type="entry name" value="RIBOSOMAL PROTEIN S9"/>
    <property type="match status" value="1"/>
</dbReference>
<keyword evidence="9" id="KW-1185">Reference proteome</keyword>
<dbReference type="Pfam" id="PF00380">
    <property type="entry name" value="Ribosomal_S9"/>
    <property type="match status" value="1"/>
</dbReference>
<evidence type="ECO:0000256" key="2">
    <source>
        <dbReference type="ARBA" id="ARBA00022980"/>
    </source>
</evidence>
<dbReference type="PANTHER" id="PTHR21569:SF1">
    <property type="entry name" value="SMALL RIBOSOMAL SUBUNIT PROTEIN US9M"/>
    <property type="match status" value="1"/>
</dbReference>
<keyword evidence="3 6" id="KW-0687">Ribonucleoprotein</keyword>
<evidence type="ECO:0000256" key="5">
    <source>
        <dbReference type="ARBA" id="ARBA00035437"/>
    </source>
</evidence>
<dbReference type="AlphaFoldDB" id="A0AAW1SD50"/>
<feature type="region of interest" description="Disordered" evidence="7">
    <location>
        <begin position="1"/>
        <end position="21"/>
    </location>
</feature>
<sequence>MEGEWEDEDGEREEEEEDLELRQAADETQALFENIYLHPEATPPGYPGVTGADAWDPAPPSSKLLEPGSDAVATPMDDDYDFDAMMDEWERLIVLGRHGEALSHVENSLAGVPSLPPLYDLQRMQSERERRKQSSRERQAALAAEYKARRIQRINEHGYSHGVGKRKTSSAQVWLKLGTGKIRINRKPLDVAMPSFNRRADVLAPFAVTGTLARFDMVASVRGGGEMGKAQAIRHALARALENFYPPLRPPLKRAGYFTRDPRMVERKKPGRKKARKAFQWVKR</sequence>
<dbReference type="SUPFAM" id="SSF54211">
    <property type="entry name" value="Ribosomal protein S5 domain 2-like"/>
    <property type="match status" value="1"/>
</dbReference>
<proteinExistence type="inferred from homology"/>
<gene>
    <name evidence="8" type="ORF">WJX81_003359</name>
</gene>
<dbReference type="GO" id="GO:0003723">
    <property type="term" value="F:RNA binding"/>
    <property type="evidence" value="ECO:0007669"/>
    <property type="project" value="TreeGrafter"/>
</dbReference>
<evidence type="ECO:0000256" key="7">
    <source>
        <dbReference type="SAM" id="MobiDB-lite"/>
    </source>
</evidence>
<dbReference type="Gene3D" id="3.30.230.10">
    <property type="match status" value="1"/>
</dbReference>
<evidence type="ECO:0000256" key="1">
    <source>
        <dbReference type="ARBA" id="ARBA00005251"/>
    </source>
</evidence>
<dbReference type="InterPro" id="IPR020574">
    <property type="entry name" value="Ribosomal_uS9_CS"/>
</dbReference>
<feature type="compositionally biased region" description="Acidic residues" evidence="7">
    <location>
        <begin position="1"/>
        <end position="19"/>
    </location>
</feature>
<name>A0AAW1SD50_9CHLO</name>
<keyword evidence="2 6" id="KW-0689">Ribosomal protein</keyword>
<evidence type="ECO:0000256" key="6">
    <source>
        <dbReference type="RuleBase" id="RU003815"/>
    </source>
</evidence>
<protein>
    <recommendedName>
        <fullName evidence="4">Small ribosomal subunit protein uS9c</fullName>
    </recommendedName>
    <alternativeName>
        <fullName evidence="5">30S ribosomal protein S9, chloroplastic</fullName>
    </alternativeName>
</protein>
<reference evidence="8 9" key="1">
    <citation type="journal article" date="2024" name="Nat. Commun.">
        <title>Phylogenomics reveals the evolutionary origins of lichenization in chlorophyte algae.</title>
        <authorList>
            <person name="Puginier C."/>
            <person name="Libourel C."/>
            <person name="Otte J."/>
            <person name="Skaloud P."/>
            <person name="Haon M."/>
            <person name="Grisel S."/>
            <person name="Petersen M."/>
            <person name="Berrin J.G."/>
            <person name="Delaux P.M."/>
            <person name="Dal Grande F."/>
            <person name="Keller J."/>
        </authorList>
    </citation>
    <scope>NUCLEOTIDE SEQUENCE [LARGE SCALE GENOMIC DNA]</scope>
    <source>
        <strain evidence="8 9">SAG 245.80</strain>
    </source>
</reference>
<comment type="similarity">
    <text evidence="1 6">Belongs to the universal ribosomal protein uS9 family.</text>
</comment>
<evidence type="ECO:0000256" key="3">
    <source>
        <dbReference type="ARBA" id="ARBA00023274"/>
    </source>
</evidence>
<organism evidence="8 9">
    <name type="scientific">Elliptochloris bilobata</name>
    <dbReference type="NCBI Taxonomy" id="381761"/>
    <lineage>
        <taxon>Eukaryota</taxon>
        <taxon>Viridiplantae</taxon>
        <taxon>Chlorophyta</taxon>
        <taxon>core chlorophytes</taxon>
        <taxon>Trebouxiophyceae</taxon>
        <taxon>Trebouxiophyceae incertae sedis</taxon>
        <taxon>Elliptochloris clade</taxon>
        <taxon>Elliptochloris</taxon>
    </lineage>
</organism>
<dbReference type="GO" id="GO:0022627">
    <property type="term" value="C:cytosolic small ribosomal subunit"/>
    <property type="evidence" value="ECO:0007669"/>
    <property type="project" value="TreeGrafter"/>
</dbReference>
<dbReference type="InterPro" id="IPR023035">
    <property type="entry name" value="Ribosomal_uS9_bac/plastid"/>
</dbReference>
<evidence type="ECO:0000256" key="4">
    <source>
        <dbReference type="ARBA" id="ARBA00035152"/>
    </source>
</evidence>
<dbReference type="InterPro" id="IPR014721">
    <property type="entry name" value="Ribsml_uS5_D2-typ_fold_subgr"/>
</dbReference>
<dbReference type="Proteomes" id="UP001445335">
    <property type="component" value="Unassembled WGS sequence"/>
</dbReference>